<protein>
    <submittedName>
        <fullName evidence="7">Peptidase S9</fullName>
    </submittedName>
</protein>
<dbReference type="PANTHER" id="PTHR36842">
    <property type="entry name" value="PROTEIN TOLB HOMOLOG"/>
    <property type="match status" value="1"/>
</dbReference>
<feature type="chain" id="PRO_5024889572" evidence="4">
    <location>
        <begin position="19"/>
        <end position="929"/>
    </location>
</feature>
<evidence type="ECO:0000256" key="2">
    <source>
        <dbReference type="ARBA" id="ARBA00009820"/>
    </source>
</evidence>
<dbReference type="Pfam" id="PF07676">
    <property type="entry name" value="PD40"/>
    <property type="match status" value="1"/>
</dbReference>
<dbReference type="EMBL" id="AP019860">
    <property type="protein sequence ID" value="BBM81876.1"/>
    <property type="molecule type" value="Genomic_DNA"/>
</dbReference>
<accession>A0A5S9F0U7</accession>
<evidence type="ECO:0000256" key="1">
    <source>
        <dbReference type="ARBA" id="ARBA00004370"/>
    </source>
</evidence>
<dbReference type="PANTHER" id="PTHR36842:SF1">
    <property type="entry name" value="PROTEIN TOLB"/>
    <property type="match status" value="1"/>
</dbReference>
<dbReference type="InterPro" id="IPR032485">
    <property type="entry name" value="LRP1-like_beta_prop"/>
</dbReference>
<dbReference type="RefSeq" id="WP_151966140.1">
    <property type="nucleotide sequence ID" value="NZ_AP019860.1"/>
</dbReference>
<evidence type="ECO:0000256" key="3">
    <source>
        <dbReference type="ARBA" id="ARBA00023136"/>
    </source>
</evidence>
<dbReference type="Proteomes" id="UP000326354">
    <property type="component" value="Chromosome"/>
</dbReference>
<keyword evidence="4" id="KW-0732">Signal</keyword>
<dbReference type="Pfam" id="PF01103">
    <property type="entry name" value="Omp85"/>
    <property type="match status" value="1"/>
</dbReference>
<feature type="signal peptide" evidence="4">
    <location>
        <begin position="1"/>
        <end position="18"/>
    </location>
</feature>
<dbReference type="Gene3D" id="2.120.10.30">
    <property type="entry name" value="TolB, C-terminal domain"/>
    <property type="match status" value="2"/>
</dbReference>
<feature type="domain" description="Bacterial surface antigen (D15)" evidence="5">
    <location>
        <begin position="674"/>
        <end position="916"/>
    </location>
</feature>
<dbReference type="OrthoDB" id="269409at2"/>
<evidence type="ECO:0000313" key="7">
    <source>
        <dbReference type="EMBL" id="BBM81876.1"/>
    </source>
</evidence>
<feature type="domain" description="Prolow-density lipoprotein receptor-related protein 1-like beta-propeller" evidence="6">
    <location>
        <begin position="413"/>
        <end position="556"/>
    </location>
</feature>
<evidence type="ECO:0000259" key="6">
    <source>
        <dbReference type="Pfam" id="PF16472"/>
    </source>
</evidence>
<dbReference type="InterPro" id="IPR011042">
    <property type="entry name" value="6-blade_b-propeller_TolB-like"/>
</dbReference>
<comment type="similarity">
    <text evidence="2">Belongs to the TolB family.</text>
</comment>
<proteinExistence type="inferred from homology"/>
<dbReference type="GO" id="GO:0019867">
    <property type="term" value="C:outer membrane"/>
    <property type="evidence" value="ECO:0007669"/>
    <property type="project" value="InterPro"/>
</dbReference>
<name>A0A5S9F0U7_UABAM</name>
<dbReference type="Gene3D" id="2.40.160.50">
    <property type="entry name" value="membrane protein fhac: a member of the omp85/tpsb transporter family"/>
    <property type="match status" value="1"/>
</dbReference>
<evidence type="ECO:0000256" key="4">
    <source>
        <dbReference type="SAM" id="SignalP"/>
    </source>
</evidence>
<comment type="subcellular location">
    <subcellularLocation>
        <location evidence="1">Membrane</location>
    </subcellularLocation>
</comment>
<dbReference type="InterPro" id="IPR000184">
    <property type="entry name" value="Bac_surfAg_D15"/>
</dbReference>
<keyword evidence="8" id="KW-1185">Reference proteome</keyword>
<dbReference type="Pfam" id="PF16472">
    <property type="entry name" value="DUF5050"/>
    <property type="match status" value="1"/>
</dbReference>
<keyword evidence="3" id="KW-0472">Membrane</keyword>
<dbReference type="InterPro" id="IPR011659">
    <property type="entry name" value="WD40"/>
</dbReference>
<dbReference type="KEGG" id="uam:UABAM_00218"/>
<organism evidence="7 8">
    <name type="scientific">Uabimicrobium amorphum</name>
    <dbReference type="NCBI Taxonomy" id="2596890"/>
    <lineage>
        <taxon>Bacteria</taxon>
        <taxon>Pseudomonadati</taxon>
        <taxon>Planctomycetota</taxon>
        <taxon>Candidatus Uabimicrobiia</taxon>
        <taxon>Candidatus Uabimicrobiales</taxon>
        <taxon>Candidatus Uabimicrobiaceae</taxon>
        <taxon>Candidatus Uabimicrobium</taxon>
    </lineage>
</organism>
<dbReference type="SUPFAM" id="SSF82171">
    <property type="entry name" value="DPP6 N-terminal domain-like"/>
    <property type="match status" value="1"/>
</dbReference>
<dbReference type="AlphaFoldDB" id="A0A5S9F0U7"/>
<evidence type="ECO:0000259" key="5">
    <source>
        <dbReference type="Pfam" id="PF01103"/>
    </source>
</evidence>
<sequence length="929" mass="106571">MRKCLLILCSLLLCVVYCDDENAVIALKAYKVLATPNFDIHFSVDSLEGQARKAGRVLEAAHKEFKQKLNLKLPDKMRISVVLYESQGSFQRTNIKSTFGIKSRFGFSEPVRKRIVLWVSPSERDNIYQLRLNLAQMLVFHYLFPEADYTIFVRYAYSEWIMTGIPIYLAGIDYDPFATAAFVDALFSNRLRPLVELKGLDHLNRLEGASSYRYMAEVFRYIEEKYGLKKVRQILYGMKFQPADCILEKALGKDEYQLSDEVMAYLRKKWGSEYHKMQHAYDEQLTKYQTYYRRLDFSPSLSADGQKMLFLSDRRDNEELYVMDTKTLDTKRLLAFSQGWWIDQLEGFEFPAACSPDGKFAVVKGKDAFSIQLFIIDLNAVIAEENLYLGFDDYAGTCYAPDGKSFVFVGINSGDAQLYRYDIASRNVTQLTFDKTAKLQPSFSPDGKKVLYIAEVDLDRDIFILDLETQEQKHIKNVGMQEGFPILTNDNKILCTTNNGHFINLARTDIDGKNWEILTNVPGVMIAPTLTRDNKWLYYTYYHDQEARLYRVRYDKWKSSSNANSLKADGNPYIVPLTSENEVEKWKVSEYEANTTTDYIFPFLAVNVLRFSDIVGAHQVDTQFGVFSGAILDPNNGGSNVDVDVGVQGSVSYTFANFLTFSLYGGVQLADDNDDDDDDDDDDNDDDFDYFAGTDIFTTFNITPRIEIQTGYTLIYQKTSDDDFEEEEFWSGGIFFDIGIDNRYTRGIDVTYGYSANLRVTFFESFLGSDDSYQLISLRLRYYWSVVEDHIIRLAFDADVGTAGFPGLFDLGGNNAVRGLSEDDLEGTERLFATMEYRFPIYRDWNYFLLNLGVIKDIRGILFCHVGTSTDDVFSKFENYNEVDFVFTVGAGLRIDVYPLENFDLPLGVQVAQRLDESDSPIVYFFIDN</sequence>
<evidence type="ECO:0000313" key="8">
    <source>
        <dbReference type="Proteomes" id="UP000326354"/>
    </source>
</evidence>
<reference evidence="7 8" key="1">
    <citation type="submission" date="2019-08" db="EMBL/GenBank/DDBJ databases">
        <title>Complete genome sequence of Candidatus Uab amorphum.</title>
        <authorList>
            <person name="Shiratori T."/>
            <person name="Suzuki S."/>
            <person name="Kakizawa Y."/>
            <person name="Ishida K."/>
        </authorList>
    </citation>
    <scope>NUCLEOTIDE SEQUENCE [LARGE SCALE GENOMIC DNA]</scope>
    <source>
        <strain evidence="7 8">SRT547</strain>
    </source>
</reference>
<gene>
    <name evidence="7" type="ORF">UABAM_00218</name>
</gene>